<dbReference type="EMBL" id="JBJHZY010000001">
    <property type="protein sequence ID" value="MFL0266975.1"/>
    <property type="molecule type" value="Genomic_DNA"/>
</dbReference>
<sequence>MKLKKKTVMLLSFTLGTLLFATTALADVASKSGYDQIKDALKFTAESYSSKLSSYTMDVSFVMKDNDVNLSSQNTVTKVDIKKGVREDVSTNINYNNEKVEGYNYTDKNSFINYNSQQKIYYVGENNGTNNQVAIRNPFKENSAGDLEKIADALTANLKDYVEVTARPDGGKILSGSLSEAQIPALVNAVTSFEFKNSYGGYYAARAGVNPEKATKITSDIFVKDVKGKINVDKNGLIESILATGTLSGKDNKGAAHIITFELLGKLQNVNSTVISKPDLTGKKVEKVSNSKMQNKPNYKNYSGQYKGDIIIDKDGKLVKIGERIFDIESSDDNSFTGRYHEEYRKGYEEYAANRKDFKLTANFDKDPYNPSFNYTNSDGKSIKGQIGITPYGARLYINFNEPSKGNIILDDLSLYKVFD</sequence>
<feature type="chain" id="PRO_5047543233" evidence="1">
    <location>
        <begin position="27"/>
        <end position="420"/>
    </location>
</feature>
<proteinExistence type="predicted"/>
<evidence type="ECO:0000313" key="2">
    <source>
        <dbReference type="EMBL" id="MFL0266975.1"/>
    </source>
</evidence>
<keyword evidence="1" id="KW-0732">Signal</keyword>
<dbReference type="RefSeq" id="WP_406763589.1">
    <property type="nucleotide sequence ID" value="NZ_JBJHZY010000001.1"/>
</dbReference>
<dbReference type="Proteomes" id="UP001623661">
    <property type="component" value="Unassembled WGS sequence"/>
</dbReference>
<evidence type="ECO:0000256" key="1">
    <source>
        <dbReference type="SAM" id="SignalP"/>
    </source>
</evidence>
<gene>
    <name evidence="2" type="ORF">ACJDUH_02580</name>
</gene>
<accession>A0ABW8TNE1</accession>
<comment type="caution">
    <text evidence="2">The sequence shown here is derived from an EMBL/GenBank/DDBJ whole genome shotgun (WGS) entry which is preliminary data.</text>
</comment>
<organism evidence="2 3">
    <name type="scientific">Candidatus Clostridium radicumherbarum</name>
    <dbReference type="NCBI Taxonomy" id="3381662"/>
    <lineage>
        <taxon>Bacteria</taxon>
        <taxon>Bacillati</taxon>
        <taxon>Bacillota</taxon>
        <taxon>Clostridia</taxon>
        <taxon>Eubacteriales</taxon>
        <taxon>Clostridiaceae</taxon>
        <taxon>Clostridium</taxon>
    </lineage>
</organism>
<feature type="signal peptide" evidence="1">
    <location>
        <begin position="1"/>
        <end position="26"/>
    </location>
</feature>
<name>A0ABW8TNE1_9CLOT</name>
<evidence type="ECO:0000313" key="3">
    <source>
        <dbReference type="Proteomes" id="UP001623661"/>
    </source>
</evidence>
<protein>
    <submittedName>
        <fullName evidence="2">Uncharacterized protein</fullName>
    </submittedName>
</protein>
<keyword evidence="3" id="KW-1185">Reference proteome</keyword>
<reference evidence="2 3" key="1">
    <citation type="submission" date="2024-11" db="EMBL/GenBank/DDBJ databases">
        <authorList>
            <person name="Heng Y.C."/>
            <person name="Lim A.C.H."/>
            <person name="Lee J.K.Y."/>
            <person name="Kittelmann S."/>
        </authorList>
    </citation>
    <scope>NUCLEOTIDE SEQUENCE [LARGE SCALE GENOMIC DNA]</scope>
    <source>
        <strain evidence="2 3">WILCCON 0202</strain>
    </source>
</reference>